<feature type="transmembrane region" description="Helical" evidence="1">
    <location>
        <begin position="65"/>
        <end position="83"/>
    </location>
</feature>
<evidence type="ECO:0000313" key="2">
    <source>
        <dbReference type="EMBL" id="MBR9652986.1"/>
    </source>
</evidence>
<sequence>MVGMSHALALLVEIAALIAVWRAGFRVAAGGMAGWGAAILAVLVVGSLWYFFAAPNASSRLEFPGLLIFKACVFGVAVAAWWYASGPGWAIGFSVAAATHLAVVLAIGDL</sequence>
<protein>
    <submittedName>
        <fullName evidence="2">YrdB family protein</fullName>
    </submittedName>
</protein>
<dbReference type="InterPro" id="IPR021214">
    <property type="entry name" value="DUF2568"/>
</dbReference>
<dbReference type="Pfam" id="PF10823">
    <property type="entry name" value="DUF2568"/>
    <property type="match status" value="1"/>
</dbReference>
<reference evidence="2 3" key="1">
    <citation type="journal article" date="2021" name="Arch. Microbiol.">
        <title>Thalassobius aquimarinus sp. nov., isolated from the Sea of Japan seashore.</title>
        <authorList>
            <person name="Kurilenko V.V."/>
            <person name="Romanenko L.A."/>
            <person name="Chernysheva N.Y."/>
            <person name="Velansky P.V."/>
            <person name="Tekutyeva L.A."/>
            <person name="Isaeva M.P."/>
            <person name="Mikhailov V.V."/>
        </authorList>
    </citation>
    <scope>NUCLEOTIDE SEQUENCE [LARGE SCALE GENOMIC DNA]</scope>
    <source>
        <strain evidence="2 3">KMM 8518</strain>
    </source>
</reference>
<keyword evidence="1" id="KW-0812">Transmembrane</keyword>
<keyword evidence="3" id="KW-1185">Reference proteome</keyword>
<feature type="transmembrane region" description="Helical" evidence="1">
    <location>
        <begin position="89"/>
        <end position="108"/>
    </location>
</feature>
<keyword evidence="1" id="KW-1133">Transmembrane helix</keyword>
<feature type="transmembrane region" description="Helical" evidence="1">
    <location>
        <begin position="32"/>
        <end position="53"/>
    </location>
</feature>
<comment type="caution">
    <text evidence="2">The sequence shown here is derived from an EMBL/GenBank/DDBJ whole genome shotgun (WGS) entry which is preliminary data.</text>
</comment>
<gene>
    <name evidence="2" type="ORF">IT775_17850</name>
</gene>
<dbReference type="Proteomes" id="UP001195941">
    <property type="component" value="Unassembled WGS sequence"/>
</dbReference>
<name>A0ABS5HVI6_9RHOB</name>
<organism evidence="2 3">
    <name type="scientific">Thalassovita aquimarina</name>
    <dbReference type="NCBI Taxonomy" id="2785917"/>
    <lineage>
        <taxon>Bacteria</taxon>
        <taxon>Pseudomonadati</taxon>
        <taxon>Pseudomonadota</taxon>
        <taxon>Alphaproteobacteria</taxon>
        <taxon>Rhodobacterales</taxon>
        <taxon>Roseobacteraceae</taxon>
        <taxon>Thalassovita</taxon>
    </lineage>
</organism>
<keyword evidence="1" id="KW-0472">Membrane</keyword>
<evidence type="ECO:0000313" key="3">
    <source>
        <dbReference type="Proteomes" id="UP001195941"/>
    </source>
</evidence>
<accession>A0ABS5HVI6</accession>
<proteinExistence type="predicted"/>
<evidence type="ECO:0000256" key="1">
    <source>
        <dbReference type="SAM" id="Phobius"/>
    </source>
</evidence>
<dbReference type="RefSeq" id="WP_212702609.1">
    <property type="nucleotide sequence ID" value="NZ_JADMKU010000021.1"/>
</dbReference>
<dbReference type="EMBL" id="JADMKU010000021">
    <property type="protein sequence ID" value="MBR9652986.1"/>
    <property type="molecule type" value="Genomic_DNA"/>
</dbReference>